<evidence type="ECO:0000313" key="3">
    <source>
        <dbReference type="Proteomes" id="UP001497453"/>
    </source>
</evidence>
<feature type="compositionally biased region" description="Polar residues" evidence="1">
    <location>
        <begin position="1"/>
        <end position="16"/>
    </location>
</feature>
<feature type="region of interest" description="Disordered" evidence="1">
    <location>
        <begin position="1"/>
        <end position="22"/>
    </location>
</feature>
<dbReference type="Proteomes" id="UP001497453">
    <property type="component" value="Chromosome 7"/>
</dbReference>
<name>A0ABP1DZV9_9APHY</name>
<organism evidence="2 3">
    <name type="scientific">Somion occarium</name>
    <dbReference type="NCBI Taxonomy" id="3059160"/>
    <lineage>
        <taxon>Eukaryota</taxon>
        <taxon>Fungi</taxon>
        <taxon>Dikarya</taxon>
        <taxon>Basidiomycota</taxon>
        <taxon>Agaricomycotina</taxon>
        <taxon>Agaricomycetes</taxon>
        <taxon>Polyporales</taxon>
        <taxon>Cerrenaceae</taxon>
        <taxon>Somion</taxon>
    </lineage>
</organism>
<evidence type="ECO:0000313" key="2">
    <source>
        <dbReference type="EMBL" id="CAL1712628.1"/>
    </source>
</evidence>
<reference evidence="3" key="1">
    <citation type="submission" date="2024-04" db="EMBL/GenBank/DDBJ databases">
        <authorList>
            <person name="Shaw F."/>
            <person name="Minotto A."/>
        </authorList>
    </citation>
    <scope>NUCLEOTIDE SEQUENCE [LARGE SCALE GENOMIC DNA]</scope>
</reference>
<protein>
    <submittedName>
        <fullName evidence="2">Uncharacterized protein</fullName>
    </submittedName>
</protein>
<accession>A0ABP1DZV9</accession>
<sequence>MNNLTRKNETSLSLSEYSPEDAAPSSSLFPLVAEELLPPTTLAGAGPIVQKHLLMSLFYVFGFSGYSVSWWKEIGLNSNLQLVLSSRASKVKPRDCLVCSTSLRPLRKFEAHRVFAASVLNRTRATALLFLTADCGLWIQL</sequence>
<gene>
    <name evidence="2" type="ORF">GFSPODELE1_LOCUS8913</name>
</gene>
<evidence type="ECO:0000256" key="1">
    <source>
        <dbReference type="SAM" id="MobiDB-lite"/>
    </source>
</evidence>
<keyword evidence="3" id="KW-1185">Reference proteome</keyword>
<proteinExistence type="predicted"/>
<dbReference type="EMBL" id="OZ037950">
    <property type="protein sequence ID" value="CAL1712628.1"/>
    <property type="molecule type" value="Genomic_DNA"/>
</dbReference>